<dbReference type="Proteomes" id="UP000316778">
    <property type="component" value="Unassembled WGS sequence"/>
</dbReference>
<sequence length="118" mass="13877">MDNFFPVENLFIDFNINIFNTFKKLLSIQLSFENCFIMIQISYSYKNREFLQLEDAFLNQLAQTGKTLLYALLEPMQDTLLQENGKIRINLDQQPKIELEGFSLNVKEQIEMTLRGEA</sequence>
<comment type="caution">
    <text evidence="1">The sequence shown here is derived from an EMBL/GenBank/DDBJ whole genome shotgun (WGS) entry which is preliminary data.</text>
</comment>
<organism evidence="1 2">
    <name type="scientific">Chitinophaga japonensis</name>
    <name type="common">Flexibacter japonensis</name>
    <dbReference type="NCBI Taxonomy" id="104662"/>
    <lineage>
        <taxon>Bacteria</taxon>
        <taxon>Pseudomonadati</taxon>
        <taxon>Bacteroidota</taxon>
        <taxon>Chitinophagia</taxon>
        <taxon>Chitinophagales</taxon>
        <taxon>Chitinophagaceae</taxon>
        <taxon>Chitinophaga</taxon>
    </lineage>
</organism>
<dbReference type="EMBL" id="VLLG01000004">
    <property type="protein sequence ID" value="TWI86528.1"/>
    <property type="molecule type" value="Genomic_DNA"/>
</dbReference>
<accession>A0A562SZR2</accession>
<evidence type="ECO:0000313" key="2">
    <source>
        <dbReference type="Proteomes" id="UP000316778"/>
    </source>
</evidence>
<proteinExistence type="predicted"/>
<protein>
    <submittedName>
        <fullName evidence="1">Uncharacterized protein</fullName>
    </submittedName>
</protein>
<dbReference type="AlphaFoldDB" id="A0A562SZR2"/>
<keyword evidence="2" id="KW-1185">Reference proteome</keyword>
<evidence type="ECO:0000313" key="1">
    <source>
        <dbReference type="EMBL" id="TWI86528.1"/>
    </source>
</evidence>
<name>A0A562SZR2_CHIJA</name>
<gene>
    <name evidence="1" type="ORF">LX66_3786</name>
</gene>
<reference evidence="1 2" key="1">
    <citation type="journal article" date="2013" name="Stand. Genomic Sci.">
        <title>Genomic Encyclopedia of Type Strains, Phase I: The one thousand microbial genomes (KMG-I) project.</title>
        <authorList>
            <person name="Kyrpides N.C."/>
            <person name="Woyke T."/>
            <person name="Eisen J.A."/>
            <person name="Garrity G."/>
            <person name="Lilburn T.G."/>
            <person name="Beck B.J."/>
            <person name="Whitman W.B."/>
            <person name="Hugenholtz P."/>
            <person name="Klenk H.P."/>
        </authorList>
    </citation>
    <scope>NUCLEOTIDE SEQUENCE [LARGE SCALE GENOMIC DNA]</scope>
    <source>
        <strain evidence="1 2">DSM 13484</strain>
    </source>
</reference>